<gene>
    <name evidence="1" type="ORF">MNBD_BACTEROID07-1277</name>
</gene>
<proteinExistence type="predicted"/>
<accession>A0A3B0V873</accession>
<dbReference type="EMBL" id="UOET01000201">
    <property type="protein sequence ID" value="VAW28166.1"/>
    <property type="molecule type" value="Genomic_DNA"/>
</dbReference>
<dbReference type="AlphaFoldDB" id="A0A3B0V873"/>
<protein>
    <submittedName>
        <fullName evidence="1">Uncharacterized protein</fullName>
    </submittedName>
</protein>
<organism evidence="1">
    <name type="scientific">hydrothermal vent metagenome</name>
    <dbReference type="NCBI Taxonomy" id="652676"/>
    <lineage>
        <taxon>unclassified sequences</taxon>
        <taxon>metagenomes</taxon>
        <taxon>ecological metagenomes</taxon>
    </lineage>
</organism>
<name>A0A3B0V873_9ZZZZ</name>
<evidence type="ECO:0000313" key="1">
    <source>
        <dbReference type="EMBL" id="VAW28166.1"/>
    </source>
</evidence>
<sequence>MNKWDERYAQESYLYGAKPNDFLKENFQQIIAVKD</sequence>
<reference evidence="1" key="1">
    <citation type="submission" date="2018-06" db="EMBL/GenBank/DDBJ databases">
        <authorList>
            <person name="Zhirakovskaya E."/>
        </authorList>
    </citation>
    <scope>NUCLEOTIDE SEQUENCE</scope>
</reference>